<evidence type="ECO:0000313" key="1">
    <source>
        <dbReference type="EMBL" id="KHE93062.1"/>
    </source>
</evidence>
<reference evidence="1 2" key="1">
    <citation type="submission" date="2014-10" db="EMBL/GenBank/DDBJ databases">
        <title>Draft genome of anammox bacterium scalindua brodae, obtained using differential coverage binning of sequence data from two enrichment reactors.</title>
        <authorList>
            <person name="Speth D.R."/>
            <person name="Russ L."/>
            <person name="Kartal B."/>
            <person name="Op den Camp H.J."/>
            <person name="Dutilh B.E."/>
            <person name="Jetten M.S."/>
        </authorList>
    </citation>
    <scope>NUCLEOTIDE SEQUENCE [LARGE SCALE GENOMIC DNA]</scope>
    <source>
        <strain evidence="1">RU1</strain>
    </source>
</reference>
<proteinExistence type="predicted"/>
<evidence type="ECO:0008006" key="3">
    <source>
        <dbReference type="Google" id="ProtNLM"/>
    </source>
</evidence>
<sequence length="87" mass="9667">MVQIGKTPKSAQTLKGKGLSGVTELKKRFDGKTYRSVYIAKSANKVYVLHCFQKKSKSGIKTPKADIELIKTRLKVAVQDSKGVKKR</sequence>
<dbReference type="Proteomes" id="UP000030652">
    <property type="component" value="Unassembled WGS sequence"/>
</dbReference>
<dbReference type="eggNOG" id="COG4679">
    <property type="taxonomic scope" value="Bacteria"/>
</dbReference>
<accession>A0A0B0EJ31</accession>
<evidence type="ECO:0000313" key="2">
    <source>
        <dbReference type="Proteomes" id="UP000030652"/>
    </source>
</evidence>
<dbReference type="AlphaFoldDB" id="A0A0B0EJ31"/>
<gene>
    <name evidence="1" type="ORF">SCABRO_01190</name>
</gene>
<organism evidence="1 2">
    <name type="scientific">Candidatus Scalindua brodae</name>
    <dbReference type="NCBI Taxonomy" id="237368"/>
    <lineage>
        <taxon>Bacteria</taxon>
        <taxon>Pseudomonadati</taxon>
        <taxon>Planctomycetota</taxon>
        <taxon>Candidatus Brocadiia</taxon>
        <taxon>Candidatus Brocadiales</taxon>
        <taxon>Candidatus Scalinduaceae</taxon>
        <taxon>Candidatus Scalindua</taxon>
    </lineage>
</organism>
<comment type="caution">
    <text evidence="1">The sequence shown here is derived from an EMBL/GenBank/DDBJ whole genome shotgun (WGS) entry which is preliminary data.</text>
</comment>
<dbReference type="EMBL" id="JRYO01000080">
    <property type="protein sequence ID" value="KHE93062.1"/>
    <property type="molecule type" value="Genomic_DNA"/>
</dbReference>
<protein>
    <recommendedName>
        <fullName evidence="3">Phage-related protein</fullName>
    </recommendedName>
</protein>
<name>A0A0B0EJ31_9BACT</name>
<dbReference type="Pfam" id="PF05973">
    <property type="entry name" value="Gp49"/>
    <property type="match status" value="1"/>
</dbReference>
<dbReference type="InterPro" id="IPR009241">
    <property type="entry name" value="HigB-like"/>
</dbReference>